<proteinExistence type="predicted"/>
<evidence type="ECO:0000313" key="3">
    <source>
        <dbReference type="EMBL" id="QCE10494.1"/>
    </source>
</evidence>
<evidence type="ECO:0000256" key="1">
    <source>
        <dbReference type="SAM" id="MobiDB-lite"/>
    </source>
</evidence>
<accession>A0A4D6NCK2</accession>
<dbReference type="EMBL" id="CP039354">
    <property type="protein sequence ID" value="QCE10494.1"/>
    <property type="molecule type" value="Genomic_DNA"/>
</dbReference>
<reference evidence="3 4" key="1">
    <citation type="submission" date="2019-04" db="EMBL/GenBank/DDBJ databases">
        <title>An improved genome assembly and genetic linkage map for asparagus bean, Vigna unguiculata ssp. sesquipedialis.</title>
        <authorList>
            <person name="Xia Q."/>
            <person name="Zhang R."/>
            <person name="Dong Y."/>
        </authorList>
    </citation>
    <scope>NUCLEOTIDE SEQUENCE [LARGE SCALE GENOMIC DNA]</scope>
    <source>
        <tissue evidence="3">Leaf</tissue>
    </source>
</reference>
<feature type="region of interest" description="Disordered" evidence="1">
    <location>
        <begin position="53"/>
        <end position="83"/>
    </location>
</feature>
<evidence type="ECO:0000313" key="2">
    <source>
        <dbReference type="EMBL" id="QCE10493.1"/>
    </source>
</evidence>
<sequence>MIIECGRVTIADPIAETDTMVTSRRVYGTFLSRRRKGSRIGDEWAPPTVVTADGDLWQAGPRGHEADRPNPVLNALEKRRRRH</sequence>
<dbReference type="EMBL" id="CP039354">
    <property type="protein sequence ID" value="QCE10493.1"/>
    <property type="molecule type" value="Genomic_DNA"/>
</dbReference>
<dbReference type="AlphaFoldDB" id="A0A4D6NCK2"/>
<name>A0A4D6NCK2_VIGUN</name>
<dbReference type="Proteomes" id="UP000501690">
    <property type="component" value="Linkage Group LG10"/>
</dbReference>
<gene>
    <name evidence="2" type="ORF">DEO72_LG10g1723</name>
    <name evidence="3" type="ORF">DEO72_LG10g1724</name>
</gene>
<protein>
    <submittedName>
        <fullName evidence="3">Uncharacterized protein</fullName>
    </submittedName>
</protein>
<keyword evidence="4" id="KW-1185">Reference proteome</keyword>
<evidence type="ECO:0000313" key="4">
    <source>
        <dbReference type="Proteomes" id="UP000501690"/>
    </source>
</evidence>
<organism evidence="3 4">
    <name type="scientific">Vigna unguiculata</name>
    <name type="common">Cowpea</name>
    <dbReference type="NCBI Taxonomy" id="3917"/>
    <lineage>
        <taxon>Eukaryota</taxon>
        <taxon>Viridiplantae</taxon>
        <taxon>Streptophyta</taxon>
        <taxon>Embryophyta</taxon>
        <taxon>Tracheophyta</taxon>
        <taxon>Spermatophyta</taxon>
        <taxon>Magnoliopsida</taxon>
        <taxon>eudicotyledons</taxon>
        <taxon>Gunneridae</taxon>
        <taxon>Pentapetalae</taxon>
        <taxon>rosids</taxon>
        <taxon>fabids</taxon>
        <taxon>Fabales</taxon>
        <taxon>Fabaceae</taxon>
        <taxon>Papilionoideae</taxon>
        <taxon>50 kb inversion clade</taxon>
        <taxon>NPAAA clade</taxon>
        <taxon>indigoferoid/millettioid clade</taxon>
        <taxon>Phaseoleae</taxon>
        <taxon>Vigna</taxon>
    </lineage>
</organism>